<evidence type="ECO:0000313" key="1">
    <source>
        <dbReference type="EMBL" id="TCN19360.1"/>
    </source>
</evidence>
<accession>A0A4V2RC33</accession>
<name>A0A4V2RC33_9BACI</name>
<dbReference type="EMBL" id="SLVV01000017">
    <property type="protein sequence ID" value="TCN19360.1"/>
    <property type="molecule type" value="Genomic_DNA"/>
</dbReference>
<dbReference type="RefSeq" id="WP_121610309.1">
    <property type="nucleotide sequence ID" value="NZ_CP033044.1"/>
</dbReference>
<proteinExistence type="predicted"/>
<dbReference type="Proteomes" id="UP000295689">
    <property type="component" value="Unassembled WGS sequence"/>
</dbReference>
<organism evidence="1 2">
    <name type="scientific">Mesobacillus foraminis</name>
    <dbReference type="NCBI Taxonomy" id="279826"/>
    <lineage>
        <taxon>Bacteria</taxon>
        <taxon>Bacillati</taxon>
        <taxon>Bacillota</taxon>
        <taxon>Bacilli</taxon>
        <taxon>Bacillales</taxon>
        <taxon>Bacillaceae</taxon>
        <taxon>Mesobacillus</taxon>
    </lineage>
</organism>
<evidence type="ECO:0000313" key="2">
    <source>
        <dbReference type="Proteomes" id="UP000295689"/>
    </source>
</evidence>
<reference evidence="1 2" key="1">
    <citation type="journal article" date="2015" name="Stand. Genomic Sci.">
        <title>Genomic Encyclopedia of Bacterial and Archaeal Type Strains, Phase III: the genomes of soil and plant-associated and newly described type strains.</title>
        <authorList>
            <person name="Whitman W.B."/>
            <person name="Woyke T."/>
            <person name="Klenk H.P."/>
            <person name="Zhou Y."/>
            <person name="Lilburn T.G."/>
            <person name="Beck B.J."/>
            <person name="De Vos P."/>
            <person name="Vandamme P."/>
            <person name="Eisen J.A."/>
            <person name="Garrity G."/>
            <person name="Hugenholtz P."/>
            <person name="Kyrpides N.C."/>
        </authorList>
    </citation>
    <scope>NUCLEOTIDE SEQUENCE [LARGE SCALE GENOMIC DNA]</scope>
    <source>
        <strain evidence="1 2">CV53</strain>
    </source>
</reference>
<comment type="caution">
    <text evidence="1">The sequence shown here is derived from an EMBL/GenBank/DDBJ whole genome shotgun (WGS) entry which is preliminary data.</text>
</comment>
<gene>
    <name evidence="1" type="ORF">EV146_11752</name>
</gene>
<dbReference type="Pfam" id="PF10055">
    <property type="entry name" value="DUF2292"/>
    <property type="match status" value="1"/>
</dbReference>
<dbReference type="InterPro" id="IPR018743">
    <property type="entry name" value="DUF2292"/>
</dbReference>
<keyword evidence="2" id="KW-1185">Reference proteome</keyword>
<evidence type="ECO:0008006" key="3">
    <source>
        <dbReference type="Google" id="ProtNLM"/>
    </source>
</evidence>
<sequence length="47" mass="5552">MEKSRDYQEVLLKVQELLESLKYGSITLVVQDGKVVQIERNEKVRMK</sequence>
<dbReference type="AlphaFoldDB" id="A0A4V2RC33"/>
<protein>
    <recommendedName>
        <fullName evidence="3">DUF2292 domain-containing protein</fullName>
    </recommendedName>
</protein>